<feature type="transmembrane region" description="Helical" evidence="7">
    <location>
        <begin position="277"/>
        <end position="302"/>
    </location>
</feature>
<dbReference type="EMBL" id="FNJB01000005">
    <property type="protein sequence ID" value="SDO89121.1"/>
    <property type="molecule type" value="Genomic_DNA"/>
</dbReference>
<evidence type="ECO:0000256" key="5">
    <source>
        <dbReference type="ARBA" id="ARBA00022833"/>
    </source>
</evidence>
<dbReference type="GO" id="GO:0004222">
    <property type="term" value="F:metalloendopeptidase activity"/>
    <property type="evidence" value="ECO:0007669"/>
    <property type="project" value="InterPro"/>
</dbReference>
<feature type="transmembrane region" description="Helical" evidence="7">
    <location>
        <begin position="344"/>
        <end position="364"/>
    </location>
</feature>
<proteinExistence type="predicted"/>
<evidence type="ECO:0000256" key="6">
    <source>
        <dbReference type="ARBA" id="ARBA00023049"/>
    </source>
</evidence>
<feature type="transmembrane region" description="Helical" evidence="7">
    <location>
        <begin position="20"/>
        <end position="39"/>
    </location>
</feature>
<keyword evidence="7" id="KW-0812">Transmembrane</keyword>
<evidence type="ECO:0000256" key="7">
    <source>
        <dbReference type="SAM" id="Phobius"/>
    </source>
</evidence>
<evidence type="ECO:0000256" key="1">
    <source>
        <dbReference type="ARBA" id="ARBA00001947"/>
    </source>
</evidence>
<evidence type="ECO:0000256" key="4">
    <source>
        <dbReference type="ARBA" id="ARBA00022801"/>
    </source>
</evidence>
<dbReference type="GO" id="GO:0046872">
    <property type="term" value="F:metal ion binding"/>
    <property type="evidence" value="ECO:0007669"/>
    <property type="project" value="UniProtKB-KW"/>
</dbReference>
<feature type="transmembrane region" description="Helical" evidence="7">
    <location>
        <begin position="410"/>
        <end position="432"/>
    </location>
</feature>
<feature type="domain" description="Peptidase M48" evidence="8">
    <location>
        <begin position="87"/>
        <end position="274"/>
    </location>
</feature>
<keyword evidence="7" id="KW-0472">Membrane</keyword>
<dbReference type="RefSeq" id="WP_133794629.1">
    <property type="nucleotide sequence ID" value="NZ_FNDV01000002.1"/>
</dbReference>
<keyword evidence="6" id="KW-0482">Metalloprotease</keyword>
<organism evidence="10 11">
    <name type="scientific">Actinokineospora alba</name>
    <dbReference type="NCBI Taxonomy" id="504798"/>
    <lineage>
        <taxon>Bacteria</taxon>
        <taxon>Bacillati</taxon>
        <taxon>Actinomycetota</taxon>
        <taxon>Actinomycetes</taxon>
        <taxon>Pseudonocardiales</taxon>
        <taxon>Pseudonocardiaceae</taxon>
        <taxon>Actinokineospora</taxon>
    </lineage>
</organism>
<feature type="transmembrane region" description="Helical" evidence="7">
    <location>
        <begin position="175"/>
        <end position="194"/>
    </location>
</feature>
<feature type="transmembrane region" description="Helical" evidence="7">
    <location>
        <begin position="438"/>
        <end position="456"/>
    </location>
</feature>
<gene>
    <name evidence="10" type="ORF">SAMN05192558_105253</name>
</gene>
<evidence type="ECO:0000259" key="8">
    <source>
        <dbReference type="Pfam" id="PF01435"/>
    </source>
</evidence>
<dbReference type="AlphaFoldDB" id="A0A1H0N8Z5"/>
<dbReference type="Gene3D" id="3.30.1360.200">
    <property type="match status" value="1"/>
</dbReference>
<name>A0A1H0N8Z5_9PSEU</name>
<feature type="domain" description="SecDF P1 head subdomain" evidence="9">
    <location>
        <begin position="531"/>
        <end position="627"/>
    </location>
</feature>
<dbReference type="GO" id="GO:0006508">
    <property type="term" value="P:proteolysis"/>
    <property type="evidence" value="ECO:0007669"/>
    <property type="project" value="UniProtKB-KW"/>
</dbReference>
<dbReference type="OrthoDB" id="4331798at2"/>
<protein>
    <submittedName>
        <fullName evidence="10">Peptidase family M48</fullName>
    </submittedName>
</protein>
<sequence>MTAPRRVDPRVLPSETGWLLALLAATVLVNAWTMAAFLADPGGDGGPGTSPLNNLVMLLGPGLALHVMIGRARARRSVPLAETPFRDAAKVIGDLVDQAALTHPPQVRLDRKAGARGFVLGVVNNPYLILGPELLSLCGMGGQRRAVFEAVIRHELAHLRAGDLRWYTIATALRFTNAFSALWAVFAVTLSLAYDQATGGQVADSLMRLIGLVLLAELIGRTFLRVREHHADLRAAESGTAVLIAAVAGGSDVPAARQWLRRHPGGRARVAILEKSGVVFASGPGQLFLGAATAGVLLAALHRAVDDPALAGLTVGIPLAWFCALVVWRSAWHTVSTGDRTNPLAFAAALFTGLVIGSRLAPLGSTPAIPLSPTVLAAYAVGATVLCLWLHVLGMARARRDPGAARLDRFLYGAGLCVAFVGGWLFSTLAVGFTVTPWAVAAAAVVAGSLAAPRVLTRRSTLTTRLIAAAAVIATVVAMVLVTQWSAPKPAKIEIRAVDAGQDAADFACPTSEPGPADPKLPLTACSVDGKEKYALGPVELTSDDVVSVEPGVTETGGGELTVKFTEAGTQRWADLTGRHVGKQLAILAGGRVLTAPIVHEAMNTDTMVISGSWTVAEVRDLAKVINGM</sequence>
<dbReference type="Gene3D" id="3.30.2010.10">
    <property type="entry name" value="Metalloproteases ('zincins'), catalytic domain"/>
    <property type="match status" value="1"/>
</dbReference>
<feature type="transmembrane region" description="Helical" evidence="7">
    <location>
        <begin position="308"/>
        <end position="332"/>
    </location>
</feature>
<evidence type="ECO:0000259" key="9">
    <source>
        <dbReference type="Pfam" id="PF22599"/>
    </source>
</evidence>
<dbReference type="InterPro" id="IPR001915">
    <property type="entry name" value="Peptidase_M48"/>
</dbReference>
<keyword evidence="3" id="KW-0479">Metal-binding</keyword>
<dbReference type="STRING" id="504798.SAMN05421871_102303"/>
<keyword evidence="7" id="KW-1133">Transmembrane helix</keyword>
<accession>A0A1H0N8Z5</accession>
<keyword evidence="2" id="KW-0645">Protease</keyword>
<dbReference type="InterPro" id="IPR054384">
    <property type="entry name" value="SecDF_P1_head"/>
</dbReference>
<evidence type="ECO:0000256" key="2">
    <source>
        <dbReference type="ARBA" id="ARBA00022670"/>
    </source>
</evidence>
<keyword evidence="5" id="KW-0862">Zinc</keyword>
<dbReference type="Proteomes" id="UP000199651">
    <property type="component" value="Unassembled WGS sequence"/>
</dbReference>
<feature type="transmembrane region" description="Helical" evidence="7">
    <location>
        <begin position="206"/>
        <end position="224"/>
    </location>
</feature>
<dbReference type="Pfam" id="PF01435">
    <property type="entry name" value="Peptidase_M48"/>
    <property type="match status" value="1"/>
</dbReference>
<feature type="transmembrane region" description="Helical" evidence="7">
    <location>
        <begin position="51"/>
        <end position="69"/>
    </location>
</feature>
<dbReference type="Pfam" id="PF22599">
    <property type="entry name" value="SecDF_P1_head"/>
    <property type="match status" value="1"/>
</dbReference>
<comment type="cofactor">
    <cofactor evidence="1">
        <name>Zn(2+)</name>
        <dbReference type="ChEBI" id="CHEBI:29105"/>
    </cofactor>
</comment>
<feature type="transmembrane region" description="Helical" evidence="7">
    <location>
        <begin position="376"/>
        <end position="398"/>
    </location>
</feature>
<reference evidence="11" key="1">
    <citation type="submission" date="2016-10" db="EMBL/GenBank/DDBJ databases">
        <authorList>
            <person name="Varghese N."/>
            <person name="Submissions S."/>
        </authorList>
    </citation>
    <scope>NUCLEOTIDE SEQUENCE [LARGE SCALE GENOMIC DNA]</scope>
    <source>
        <strain evidence="11">IBRC-M 10655</strain>
    </source>
</reference>
<evidence type="ECO:0000313" key="10">
    <source>
        <dbReference type="EMBL" id="SDO89121.1"/>
    </source>
</evidence>
<evidence type="ECO:0000313" key="11">
    <source>
        <dbReference type="Proteomes" id="UP000199651"/>
    </source>
</evidence>
<keyword evidence="11" id="KW-1185">Reference proteome</keyword>
<evidence type="ECO:0000256" key="3">
    <source>
        <dbReference type="ARBA" id="ARBA00022723"/>
    </source>
</evidence>
<keyword evidence="4" id="KW-0378">Hydrolase</keyword>
<feature type="transmembrane region" description="Helical" evidence="7">
    <location>
        <begin position="468"/>
        <end position="487"/>
    </location>
</feature>